<proteinExistence type="inferred from homology"/>
<evidence type="ECO:0000256" key="7">
    <source>
        <dbReference type="ARBA" id="ARBA00022692"/>
    </source>
</evidence>
<sequence>SASKNDVEIWKAPLFLFLVPLDESLPAVNLHIPEGRNELWNKTRTAFKYVYENYYDAADWFMKADDDTYVVVENLRHAVKDVDPKTPIWFGCNFKHFSKQGFMSGGAGYVLSKEALRKFVVEAMPNSSLCRADGHGAEDVEMAKCLDKVNVTAGDLRDSEKRWRFFPFTPQTHVTSDKMGINGSKWFWDYIKYPYEEGPGCCSDTAISFHYVPAPHFYTLDYLVYRLRPFGRNMIYLSSNSRVERNAKQQIQAVGSDVALLPAIPGHSKNKESVPGKNQPASVAAADREKLKQDPQNRTHTQGQS</sequence>
<evidence type="ECO:0000256" key="4">
    <source>
        <dbReference type="ARBA" id="ARBA00012557"/>
    </source>
</evidence>
<name>A0A7R9BVF5_9CRUS</name>
<evidence type="ECO:0000313" key="15">
    <source>
        <dbReference type="Proteomes" id="UP000678499"/>
    </source>
</evidence>
<dbReference type="PANTHER" id="PTHR23033:SF14">
    <property type="entry name" value="GLYCOPROTEIN-N-ACETYLGALACTOSAMINE 3-BETA-GALACTOSYLTRANSFERASE 1-RELATED"/>
    <property type="match status" value="1"/>
</dbReference>
<evidence type="ECO:0000256" key="1">
    <source>
        <dbReference type="ARBA" id="ARBA00004606"/>
    </source>
</evidence>
<keyword evidence="8" id="KW-0547">Nucleotide-binding</keyword>
<comment type="similarity">
    <text evidence="3">Belongs to the glycosyltransferase 31 family. Beta3-Gal-T subfamily.</text>
</comment>
<dbReference type="PANTHER" id="PTHR23033">
    <property type="entry name" value="BETA1,3-GALACTOSYLTRANSFERASE"/>
    <property type="match status" value="1"/>
</dbReference>
<keyword evidence="11" id="KW-0472">Membrane</keyword>
<feature type="domain" description="Fringe-like glycosyltransferase" evidence="13">
    <location>
        <begin position="36"/>
        <end position="148"/>
    </location>
</feature>
<feature type="compositionally biased region" description="Basic and acidic residues" evidence="12">
    <location>
        <begin position="286"/>
        <end position="297"/>
    </location>
</feature>
<dbReference type="UniPathway" id="UPA00378"/>
<dbReference type="InterPro" id="IPR003378">
    <property type="entry name" value="Fringe-like_glycosylTrfase"/>
</dbReference>
<comment type="pathway">
    <text evidence="2">Protein modification; protein glycosylation.</text>
</comment>
<evidence type="ECO:0000256" key="3">
    <source>
        <dbReference type="ARBA" id="ARBA00006462"/>
    </source>
</evidence>
<dbReference type="GO" id="GO:0016263">
    <property type="term" value="F:glycoprotein-N-acetylgalactosamine 3-beta-galactosyltransferase activity"/>
    <property type="evidence" value="ECO:0007669"/>
    <property type="project" value="UniProtKB-EC"/>
</dbReference>
<evidence type="ECO:0000256" key="2">
    <source>
        <dbReference type="ARBA" id="ARBA00004922"/>
    </source>
</evidence>
<evidence type="ECO:0000256" key="9">
    <source>
        <dbReference type="ARBA" id="ARBA00022968"/>
    </source>
</evidence>
<evidence type="ECO:0000256" key="10">
    <source>
        <dbReference type="ARBA" id="ARBA00022989"/>
    </source>
</evidence>
<dbReference type="Proteomes" id="UP000678499">
    <property type="component" value="Unassembled WGS sequence"/>
</dbReference>
<protein>
    <recommendedName>
        <fullName evidence="4">N-acetylgalactosaminide beta-1,3-galactosyltransferase</fullName>
        <ecNumber evidence="4">2.4.1.122</ecNumber>
    </recommendedName>
</protein>
<evidence type="ECO:0000256" key="5">
    <source>
        <dbReference type="ARBA" id="ARBA00022676"/>
    </source>
</evidence>
<keyword evidence="7" id="KW-0812">Transmembrane</keyword>
<evidence type="ECO:0000313" key="14">
    <source>
        <dbReference type="EMBL" id="CAD7282345.1"/>
    </source>
</evidence>
<dbReference type="OrthoDB" id="414175at2759"/>
<evidence type="ECO:0000256" key="11">
    <source>
        <dbReference type="ARBA" id="ARBA00023136"/>
    </source>
</evidence>
<dbReference type="GO" id="GO:0000166">
    <property type="term" value="F:nucleotide binding"/>
    <property type="evidence" value="ECO:0007669"/>
    <property type="project" value="UniProtKB-KW"/>
</dbReference>
<feature type="non-terminal residue" evidence="14">
    <location>
        <position position="1"/>
    </location>
</feature>
<dbReference type="Gene3D" id="3.90.550.50">
    <property type="match status" value="1"/>
</dbReference>
<reference evidence="14" key="1">
    <citation type="submission" date="2020-11" db="EMBL/GenBank/DDBJ databases">
        <authorList>
            <person name="Tran Van P."/>
        </authorList>
    </citation>
    <scope>NUCLEOTIDE SEQUENCE</scope>
</reference>
<evidence type="ECO:0000256" key="12">
    <source>
        <dbReference type="SAM" id="MobiDB-lite"/>
    </source>
</evidence>
<dbReference type="EMBL" id="OA885772">
    <property type="protein sequence ID" value="CAD7282345.1"/>
    <property type="molecule type" value="Genomic_DNA"/>
</dbReference>
<dbReference type="GO" id="GO:0016020">
    <property type="term" value="C:membrane"/>
    <property type="evidence" value="ECO:0007669"/>
    <property type="project" value="UniProtKB-SubCell"/>
</dbReference>
<dbReference type="Pfam" id="PF02434">
    <property type="entry name" value="Fringe"/>
    <property type="match status" value="1"/>
</dbReference>
<comment type="subcellular location">
    <subcellularLocation>
        <location evidence="1">Membrane</location>
        <topology evidence="1">Single-pass type II membrane protein</topology>
    </subcellularLocation>
</comment>
<accession>A0A7R9BVF5</accession>
<evidence type="ECO:0000256" key="6">
    <source>
        <dbReference type="ARBA" id="ARBA00022679"/>
    </source>
</evidence>
<keyword evidence="9" id="KW-0735">Signal-anchor</keyword>
<evidence type="ECO:0000259" key="13">
    <source>
        <dbReference type="Pfam" id="PF02434"/>
    </source>
</evidence>
<keyword evidence="15" id="KW-1185">Reference proteome</keyword>
<feature type="region of interest" description="Disordered" evidence="12">
    <location>
        <begin position="264"/>
        <end position="305"/>
    </location>
</feature>
<organism evidence="14">
    <name type="scientific">Notodromas monacha</name>
    <dbReference type="NCBI Taxonomy" id="399045"/>
    <lineage>
        <taxon>Eukaryota</taxon>
        <taxon>Metazoa</taxon>
        <taxon>Ecdysozoa</taxon>
        <taxon>Arthropoda</taxon>
        <taxon>Crustacea</taxon>
        <taxon>Oligostraca</taxon>
        <taxon>Ostracoda</taxon>
        <taxon>Podocopa</taxon>
        <taxon>Podocopida</taxon>
        <taxon>Cypridocopina</taxon>
        <taxon>Cypridoidea</taxon>
        <taxon>Cyprididae</taxon>
        <taxon>Notodromas</taxon>
    </lineage>
</organism>
<dbReference type="InterPro" id="IPR026050">
    <property type="entry name" value="C1GALT1/C1GALT1_chp1"/>
</dbReference>
<gene>
    <name evidence="14" type="ORF">NMOB1V02_LOCUS9970</name>
</gene>
<keyword evidence="10" id="KW-1133">Transmembrane helix</keyword>
<keyword evidence="6" id="KW-0808">Transferase</keyword>
<dbReference type="EC" id="2.4.1.122" evidence="4"/>
<dbReference type="EMBL" id="CAJPEX010003735">
    <property type="protein sequence ID" value="CAG0922497.1"/>
    <property type="molecule type" value="Genomic_DNA"/>
</dbReference>
<keyword evidence="5" id="KW-0328">Glycosyltransferase</keyword>
<dbReference type="AlphaFoldDB" id="A0A7R9BVF5"/>
<evidence type="ECO:0000256" key="8">
    <source>
        <dbReference type="ARBA" id="ARBA00022741"/>
    </source>
</evidence>